<dbReference type="PANTHER" id="PTHR28165:SF1">
    <property type="entry name" value="NON-CLASSICAL EXPORT PROTEIN 2-RELATED"/>
    <property type="match status" value="1"/>
</dbReference>
<dbReference type="PANTHER" id="PTHR28165">
    <property type="entry name" value="NON-CLASSICAL EXPORT PROTEIN 2-RELATED"/>
    <property type="match status" value="1"/>
</dbReference>
<protein>
    <recommendedName>
        <fullName evidence="6">MARVEL domain-containing protein</fullName>
    </recommendedName>
</protein>
<dbReference type="EMBL" id="KV454216">
    <property type="protein sequence ID" value="ODQ56697.1"/>
    <property type="molecule type" value="Genomic_DNA"/>
</dbReference>
<keyword evidence="8" id="KW-1185">Reference proteome</keyword>
<dbReference type="RefSeq" id="XP_019035904.1">
    <property type="nucleotide sequence ID" value="XM_019183991.1"/>
</dbReference>
<dbReference type="GeneID" id="30201237"/>
<name>A0A1E3NVT8_WICAA</name>
<gene>
    <name evidence="7" type="ORF">WICANDRAFT_65819</name>
</gene>
<evidence type="ECO:0000313" key="8">
    <source>
        <dbReference type="Proteomes" id="UP000094112"/>
    </source>
</evidence>
<evidence type="ECO:0000256" key="3">
    <source>
        <dbReference type="ARBA" id="ARBA00022989"/>
    </source>
</evidence>
<organism evidence="7 8">
    <name type="scientific">Wickerhamomyces anomalus (strain ATCC 58044 / CBS 1984 / NCYC 433 / NRRL Y-366-8)</name>
    <name type="common">Yeast</name>
    <name type="synonym">Hansenula anomala</name>
    <dbReference type="NCBI Taxonomy" id="683960"/>
    <lineage>
        <taxon>Eukaryota</taxon>
        <taxon>Fungi</taxon>
        <taxon>Dikarya</taxon>
        <taxon>Ascomycota</taxon>
        <taxon>Saccharomycotina</taxon>
        <taxon>Saccharomycetes</taxon>
        <taxon>Phaffomycetales</taxon>
        <taxon>Wickerhamomycetaceae</taxon>
        <taxon>Wickerhamomyces</taxon>
    </lineage>
</organism>
<sequence length="172" mass="18548">MALSIADISLRGLNFVFLVIVLGLTGSLIAGQSRHNPQVNFALFAAVFGLVTSSFYGIIANFVSFLAWPLVIFIIDFLNFVFTFAGATALAVAIRTHSCTNQSYLDDNKVTQGSTDRCRKAQAVVAFLYFSFFTFLASLVFSSYSLLSGGAFGTRVSRRSAPKTGIPTISTV</sequence>
<dbReference type="OrthoDB" id="5423111at2759"/>
<keyword evidence="4 5" id="KW-0472">Membrane</keyword>
<dbReference type="InterPro" id="IPR008253">
    <property type="entry name" value="Marvel"/>
</dbReference>
<dbReference type="STRING" id="683960.A0A1E3NVT8"/>
<feature type="transmembrane region" description="Helical" evidence="5">
    <location>
        <begin position="65"/>
        <end position="94"/>
    </location>
</feature>
<feature type="transmembrane region" description="Helical" evidence="5">
    <location>
        <begin position="12"/>
        <end position="29"/>
    </location>
</feature>
<feature type="transmembrane region" description="Helical" evidence="5">
    <location>
        <begin position="41"/>
        <end position="59"/>
    </location>
</feature>
<feature type="domain" description="MARVEL" evidence="6">
    <location>
        <begin position="7"/>
        <end position="141"/>
    </location>
</feature>
<proteinExistence type="predicted"/>
<accession>A0A1E3NVT8</accession>
<keyword evidence="2 5" id="KW-0812">Transmembrane</keyword>
<dbReference type="GO" id="GO:0072659">
    <property type="term" value="P:protein localization to plasma membrane"/>
    <property type="evidence" value="ECO:0007669"/>
    <property type="project" value="TreeGrafter"/>
</dbReference>
<dbReference type="InterPro" id="IPR052649">
    <property type="entry name" value="NCE102-like"/>
</dbReference>
<evidence type="ECO:0000313" key="7">
    <source>
        <dbReference type="EMBL" id="ODQ56697.1"/>
    </source>
</evidence>
<dbReference type="Proteomes" id="UP000094112">
    <property type="component" value="Unassembled WGS sequence"/>
</dbReference>
<dbReference type="GO" id="GO:0005886">
    <property type="term" value="C:plasma membrane"/>
    <property type="evidence" value="ECO:0007669"/>
    <property type="project" value="TreeGrafter"/>
</dbReference>
<dbReference type="Pfam" id="PF01284">
    <property type="entry name" value="MARVEL"/>
    <property type="match status" value="1"/>
</dbReference>
<evidence type="ECO:0000256" key="4">
    <source>
        <dbReference type="ARBA" id="ARBA00023136"/>
    </source>
</evidence>
<evidence type="ECO:0000256" key="5">
    <source>
        <dbReference type="SAM" id="Phobius"/>
    </source>
</evidence>
<dbReference type="GO" id="GO:0032126">
    <property type="term" value="C:eisosome"/>
    <property type="evidence" value="ECO:0007669"/>
    <property type="project" value="TreeGrafter"/>
</dbReference>
<keyword evidence="3 5" id="KW-1133">Transmembrane helix</keyword>
<feature type="transmembrane region" description="Helical" evidence="5">
    <location>
        <begin position="124"/>
        <end position="147"/>
    </location>
</feature>
<evidence type="ECO:0000256" key="2">
    <source>
        <dbReference type="ARBA" id="ARBA00022692"/>
    </source>
</evidence>
<reference evidence="7 8" key="1">
    <citation type="journal article" date="2016" name="Proc. Natl. Acad. Sci. U.S.A.">
        <title>Comparative genomics of biotechnologically important yeasts.</title>
        <authorList>
            <person name="Riley R."/>
            <person name="Haridas S."/>
            <person name="Wolfe K.H."/>
            <person name="Lopes M.R."/>
            <person name="Hittinger C.T."/>
            <person name="Goeker M."/>
            <person name="Salamov A.A."/>
            <person name="Wisecaver J.H."/>
            <person name="Long T.M."/>
            <person name="Calvey C.H."/>
            <person name="Aerts A.L."/>
            <person name="Barry K.W."/>
            <person name="Choi C."/>
            <person name="Clum A."/>
            <person name="Coughlan A.Y."/>
            <person name="Deshpande S."/>
            <person name="Douglass A.P."/>
            <person name="Hanson S.J."/>
            <person name="Klenk H.-P."/>
            <person name="LaButti K.M."/>
            <person name="Lapidus A."/>
            <person name="Lindquist E.A."/>
            <person name="Lipzen A.M."/>
            <person name="Meier-Kolthoff J.P."/>
            <person name="Ohm R.A."/>
            <person name="Otillar R.P."/>
            <person name="Pangilinan J.L."/>
            <person name="Peng Y."/>
            <person name="Rokas A."/>
            <person name="Rosa C.A."/>
            <person name="Scheuner C."/>
            <person name="Sibirny A.A."/>
            <person name="Slot J.C."/>
            <person name="Stielow J.B."/>
            <person name="Sun H."/>
            <person name="Kurtzman C.P."/>
            <person name="Blackwell M."/>
            <person name="Grigoriev I.V."/>
            <person name="Jeffries T.W."/>
        </authorList>
    </citation>
    <scope>NUCLEOTIDE SEQUENCE [LARGE SCALE GENOMIC DNA]</scope>
    <source>
        <strain evidence="8">ATCC 58044 / CBS 1984 / NCYC 433 / NRRL Y-366-8</strain>
    </source>
</reference>
<dbReference type="GO" id="GO:0070941">
    <property type="term" value="P:eisosome assembly"/>
    <property type="evidence" value="ECO:0007669"/>
    <property type="project" value="TreeGrafter"/>
</dbReference>
<comment type="subcellular location">
    <subcellularLocation>
        <location evidence="1">Membrane</location>
        <topology evidence="1">Multi-pass membrane protein</topology>
    </subcellularLocation>
</comment>
<dbReference type="AlphaFoldDB" id="A0A1E3NVT8"/>
<evidence type="ECO:0000256" key="1">
    <source>
        <dbReference type="ARBA" id="ARBA00004141"/>
    </source>
</evidence>
<evidence type="ECO:0000259" key="6">
    <source>
        <dbReference type="Pfam" id="PF01284"/>
    </source>
</evidence>